<protein>
    <submittedName>
        <fullName evidence="1">Uncharacterized protein</fullName>
    </submittedName>
</protein>
<evidence type="ECO:0000313" key="1">
    <source>
        <dbReference type="EMBL" id="VFQ73097.1"/>
    </source>
</evidence>
<organism evidence="1 2">
    <name type="scientific">Cuscuta campestris</name>
    <dbReference type="NCBI Taxonomy" id="132261"/>
    <lineage>
        <taxon>Eukaryota</taxon>
        <taxon>Viridiplantae</taxon>
        <taxon>Streptophyta</taxon>
        <taxon>Embryophyta</taxon>
        <taxon>Tracheophyta</taxon>
        <taxon>Spermatophyta</taxon>
        <taxon>Magnoliopsida</taxon>
        <taxon>eudicotyledons</taxon>
        <taxon>Gunneridae</taxon>
        <taxon>Pentapetalae</taxon>
        <taxon>asterids</taxon>
        <taxon>lamiids</taxon>
        <taxon>Solanales</taxon>
        <taxon>Convolvulaceae</taxon>
        <taxon>Cuscuteae</taxon>
        <taxon>Cuscuta</taxon>
        <taxon>Cuscuta subgen. Grammica</taxon>
        <taxon>Cuscuta sect. Cleistogrammica</taxon>
    </lineage>
</organism>
<dbReference type="EMBL" id="OOIL02001139">
    <property type="protein sequence ID" value="VFQ73097.1"/>
    <property type="molecule type" value="Genomic_DNA"/>
</dbReference>
<name>A0A484L9N3_9ASTE</name>
<keyword evidence="2" id="KW-1185">Reference proteome</keyword>
<reference evidence="1 2" key="1">
    <citation type="submission" date="2018-04" db="EMBL/GenBank/DDBJ databases">
        <authorList>
            <person name="Vogel A."/>
        </authorList>
    </citation>
    <scope>NUCLEOTIDE SEQUENCE [LARGE SCALE GENOMIC DNA]</scope>
</reference>
<dbReference type="AlphaFoldDB" id="A0A484L9N3"/>
<gene>
    <name evidence="1" type="ORF">CCAM_LOCUS14873</name>
</gene>
<evidence type="ECO:0000313" key="2">
    <source>
        <dbReference type="Proteomes" id="UP000595140"/>
    </source>
</evidence>
<accession>A0A484L9N3</accession>
<dbReference type="Proteomes" id="UP000595140">
    <property type="component" value="Unassembled WGS sequence"/>
</dbReference>
<sequence>MADQLKINRPTALFISSFRLVLQGLLTDNQPAAANLDGNLYWTSQVERLWTETERRRHAPLRRSRPMLD</sequence>
<proteinExistence type="predicted"/>